<proteinExistence type="inferred from homology"/>
<dbReference type="GO" id="GO:0004930">
    <property type="term" value="F:G protein-coupled receptor activity"/>
    <property type="evidence" value="ECO:0007669"/>
    <property type="project" value="UniProtKB-KW"/>
</dbReference>
<dbReference type="PANTHER" id="PTHR24243:SF230">
    <property type="entry name" value="G-PROTEIN COUPLED RECEPTORS FAMILY 1 PROFILE DOMAIN-CONTAINING PROTEIN"/>
    <property type="match status" value="1"/>
</dbReference>
<dbReference type="InterPro" id="IPR000276">
    <property type="entry name" value="GPCR_Rhodpsn"/>
</dbReference>
<dbReference type="Pfam" id="PF00001">
    <property type="entry name" value="7tm_1"/>
    <property type="match status" value="1"/>
</dbReference>
<dbReference type="EMBL" id="JARGDH010000003">
    <property type="protein sequence ID" value="KAL0272754.1"/>
    <property type="molecule type" value="Genomic_DNA"/>
</dbReference>
<feature type="compositionally biased region" description="Low complexity" evidence="10">
    <location>
        <begin position="242"/>
        <end position="266"/>
    </location>
</feature>
<dbReference type="SUPFAM" id="SSF81321">
    <property type="entry name" value="Family A G protein-coupled receptor-like"/>
    <property type="match status" value="1"/>
</dbReference>
<evidence type="ECO:0000256" key="1">
    <source>
        <dbReference type="ARBA" id="ARBA00004141"/>
    </source>
</evidence>
<accession>A0AAW2HS93</accession>
<evidence type="ECO:0000256" key="2">
    <source>
        <dbReference type="ARBA" id="ARBA00010663"/>
    </source>
</evidence>
<evidence type="ECO:0000256" key="4">
    <source>
        <dbReference type="ARBA" id="ARBA00022989"/>
    </source>
</evidence>
<organism evidence="13">
    <name type="scientific">Menopon gallinae</name>
    <name type="common">poultry shaft louse</name>
    <dbReference type="NCBI Taxonomy" id="328185"/>
    <lineage>
        <taxon>Eukaryota</taxon>
        <taxon>Metazoa</taxon>
        <taxon>Ecdysozoa</taxon>
        <taxon>Arthropoda</taxon>
        <taxon>Hexapoda</taxon>
        <taxon>Insecta</taxon>
        <taxon>Pterygota</taxon>
        <taxon>Neoptera</taxon>
        <taxon>Paraneoptera</taxon>
        <taxon>Psocodea</taxon>
        <taxon>Troctomorpha</taxon>
        <taxon>Phthiraptera</taxon>
        <taxon>Amblycera</taxon>
        <taxon>Menoponidae</taxon>
        <taxon>Menopon</taxon>
    </lineage>
</organism>
<evidence type="ECO:0000256" key="10">
    <source>
        <dbReference type="SAM" id="MobiDB-lite"/>
    </source>
</evidence>
<feature type="transmembrane region" description="Helical" evidence="11">
    <location>
        <begin position="321"/>
        <end position="347"/>
    </location>
</feature>
<gene>
    <name evidence="13" type="ORF">PYX00_005612</name>
</gene>
<keyword evidence="3 9" id="KW-0812">Transmembrane</keyword>
<evidence type="ECO:0000313" key="13">
    <source>
        <dbReference type="EMBL" id="KAL0272754.1"/>
    </source>
</evidence>
<evidence type="ECO:0000256" key="9">
    <source>
        <dbReference type="RuleBase" id="RU000688"/>
    </source>
</evidence>
<keyword evidence="8 9" id="KW-0807">Transducer</keyword>
<feature type="transmembrane region" description="Helical" evidence="11">
    <location>
        <begin position="133"/>
        <end position="155"/>
    </location>
</feature>
<reference evidence="13" key="1">
    <citation type="journal article" date="2024" name="Gigascience">
        <title>Chromosome-level genome of the poultry shaft louse Menopon gallinae provides insight into the host-switching and adaptive evolution of parasitic lice.</title>
        <authorList>
            <person name="Xu Y."/>
            <person name="Ma L."/>
            <person name="Liu S."/>
            <person name="Liang Y."/>
            <person name="Liu Q."/>
            <person name="He Z."/>
            <person name="Tian L."/>
            <person name="Duan Y."/>
            <person name="Cai W."/>
            <person name="Li H."/>
            <person name="Song F."/>
        </authorList>
    </citation>
    <scope>NUCLEOTIDE SEQUENCE</scope>
    <source>
        <strain evidence="13">Cailab_2023a</strain>
    </source>
</reference>
<dbReference type="AlphaFoldDB" id="A0AAW2HS93"/>
<keyword evidence="6 11" id="KW-0472">Membrane</keyword>
<feature type="transmembrane region" description="Helical" evidence="11">
    <location>
        <begin position="175"/>
        <end position="205"/>
    </location>
</feature>
<evidence type="ECO:0000256" key="3">
    <source>
        <dbReference type="ARBA" id="ARBA00022692"/>
    </source>
</evidence>
<evidence type="ECO:0000256" key="6">
    <source>
        <dbReference type="ARBA" id="ARBA00023136"/>
    </source>
</evidence>
<feature type="transmembrane region" description="Helical" evidence="11">
    <location>
        <begin position="18"/>
        <end position="39"/>
    </location>
</feature>
<dbReference type="PRINTS" id="PR00237">
    <property type="entry name" value="GPCRRHODOPSN"/>
</dbReference>
<feature type="transmembrane region" description="Helical" evidence="11">
    <location>
        <begin position="367"/>
        <end position="387"/>
    </location>
</feature>
<comment type="subcellular location">
    <subcellularLocation>
        <location evidence="1">Membrane</location>
        <topology evidence="1">Multi-pass membrane protein</topology>
    </subcellularLocation>
</comment>
<evidence type="ECO:0000256" key="5">
    <source>
        <dbReference type="ARBA" id="ARBA00023040"/>
    </source>
</evidence>
<sequence>MGQYCHPFGEMFEMIHSYYLPSMIFVGLVGNLLSCIVFLNSHLKMRSSSYYLAALACADFGFLASLLLVWLNSTLEVPIFNKEGYCQCIVYVSSVCGFLSVWLIVAFTVERFIAVQYPLHRPQMCTVARAKAIVLYLLCIALASHTYVFLTSGIIKLEDGSQVCEMIEGHREAMRIINIIDSLLTLIAPLVLIVVMNTMITVNLIKFSKKFKRSGGGQSETMTRAKSEINPQILRSVSIRTPNRFPNSKSSSNNNNSRRNPSQQSFHSARSNNSFRKLVSFPPSKRGELPGSFMTDVSFFAEINSQKKLTSTRTQHSITKMLLLISTVFVFLNLPSYGIRLYVFIFFSIWSESPPVLLWCMQQMFMILYYTNFSINFLLYSMCGITFRKCLWQLIRKKLKKLSRYQCIGPTK</sequence>
<evidence type="ECO:0000259" key="12">
    <source>
        <dbReference type="PROSITE" id="PS50262"/>
    </source>
</evidence>
<evidence type="ECO:0000256" key="7">
    <source>
        <dbReference type="ARBA" id="ARBA00023170"/>
    </source>
</evidence>
<feature type="transmembrane region" description="Helical" evidence="11">
    <location>
        <begin position="51"/>
        <end position="71"/>
    </location>
</feature>
<evidence type="ECO:0000256" key="8">
    <source>
        <dbReference type="ARBA" id="ARBA00023224"/>
    </source>
</evidence>
<dbReference type="InterPro" id="IPR017452">
    <property type="entry name" value="GPCR_Rhodpsn_7TM"/>
</dbReference>
<keyword evidence="7 9" id="KW-0675">Receptor</keyword>
<feature type="domain" description="G-protein coupled receptors family 1 profile" evidence="12">
    <location>
        <begin position="30"/>
        <end position="380"/>
    </location>
</feature>
<dbReference type="PANTHER" id="PTHR24243">
    <property type="entry name" value="G-PROTEIN COUPLED RECEPTOR"/>
    <property type="match status" value="1"/>
</dbReference>
<dbReference type="PROSITE" id="PS50262">
    <property type="entry name" value="G_PROTEIN_RECEP_F1_2"/>
    <property type="match status" value="1"/>
</dbReference>
<feature type="region of interest" description="Disordered" evidence="10">
    <location>
        <begin position="241"/>
        <end position="271"/>
    </location>
</feature>
<name>A0AAW2HS93_9NEOP</name>
<protein>
    <recommendedName>
        <fullName evidence="12">G-protein coupled receptors family 1 profile domain-containing protein</fullName>
    </recommendedName>
</protein>
<feature type="transmembrane region" description="Helical" evidence="11">
    <location>
        <begin position="91"/>
        <end position="113"/>
    </location>
</feature>
<comment type="caution">
    <text evidence="13">The sequence shown here is derived from an EMBL/GenBank/DDBJ whole genome shotgun (WGS) entry which is preliminary data.</text>
</comment>
<comment type="similarity">
    <text evidence="2 9">Belongs to the G-protein coupled receptor 1 family.</text>
</comment>
<dbReference type="GO" id="GO:0005886">
    <property type="term" value="C:plasma membrane"/>
    <property type="evidence" value="ECO:0007669"/>
    <property type="project" value="TreeGrafter"/>
</dbReference>
<dbReference type="Gene3D" id="1.20.1070.10">
    <property type="entry name" value="Rhodopsin 7-helix transmembrane proteins"/>
    <property type="match status" value="1"/>
</dbReference>
<keyword evidence="5 9" id="KW-0297">G-protein coupled receptor</keyword>
<evidence type="ECO:0000256" key="11">
    <source>
        <dbReference type="SAM" id="Phobius"/>
    </source>
</evidence>
<dbReference type="PROSITE" id="PS00237">
    <property type="entry name" value="G_PROTEIN_RECEP_F1_1"/>
    <property type="match status" value="1"/>
</dbReference>
<keyword evidence="4 11" id="KW-1133">Transmembrane helix</keyword>